<dbReference type="PANTHER" id="PTHR36766">
    <property type="entry name" value="PLANT BROAD-SPECTRUM MILDEW RESISTANCE PROTEIN RPW8"/>
    <property type="match status" value="1"/>
</dbReference>
<dbReference type="Gene3D" id="3.40.50.300">
    <property type="entry name" value="P-loop containing nucleotide triphosphate hydrolases"/>
    <property type="match status" value="1"/>
</dbReference>
<dbReference type="InterPro" id="IPR058922">
    <property type="entry name" value="WHD_DRP"/>
</dbReference>
<dbReference type="FunFam" id="3.40.50.300:FF:001091">
    <property type="entry name" value="Probable disease resistance protein At1g61300"/>
    <property type="match status" value="1"/>
</dbReference>
<dbReference type="Pfam" id="PF23559">
    <property type="entry name" value="WHD_DRP"/>
    <property type="match status" value="1"/>
</dbReference>
<dbReference type="OrthoDB" id="37484at2759"/>
<dbReference type="Gene3D" id="1.10.8.430">
    <property type="entry name" value="Helical domain of apoptotic protease-activating factors"/>
    <property type="match status" value="1"/>
</dbReference>
<dbReference type="InterPro" id="IPR042197">
    <property type="entry name" value="Apaf_helical"/>
</dbReference>
<dbReference type="SUPFAM" id="SSF52200">
    <property type="entry name" value="Toll/Interleukin receptor TIR domain"/>
    <property type="match status" value="1"/>
</dbReference>
<dbReference type="Pfam" id="PF00931">
    <property type="entry name" value="NB-ARC"/>
    <property type="match status" value="1"/>
</dbReference>
<keyword evidence="3" id="KW-0611">Plant defense</keyword>
<keyword evidence="2" id="KW-0677">Repeat</keyword>
<evidence type="ECO:0000313" key="7">
    <source>
        <dbReference type="Proteomes" id="UP000188268"/>
    </source>
</evidence>
<keyword evidence="7" id="KW-1185">Reference proteome</keyword>
<dbReference type="GO" id="GO:0007165">
    <property type="term" value="P:signal transduction"/>
    <property type="evidence" value="ECO:0007669"/>
    <property type="project" value="InterPro"/>
</dbReference>
<dbReference type="PROSITE" id="PS50104">
    <property type="entry name" value="TIR"/>
    <property type="match status" value="1"/>
</dbReference>
<dbReference type="InterPro" id="IPR056789">
    <property type="entry name" value="LRR_R13L1-DRL21"/>
</dbReference>
<keyword evidence="1" id="KW-0433">Leucine-rich repeat</keyword>
<dbReference type="Gene3D" id="3.80.10.10">
    <property type="entry name" value="Ribonuclease Inhibitor"/>
    <property type="match status" value="2"/>
</dbReference>
<dbReference type="Pfam" id="PF01582">
    <property type="entry name" value="TIR"/>
    <property type="match status" value="1"/>
</dbReference>
<dbReference type="STRING" id="210143.A0A1R3HSM4"/>
<dbReference type="SUPFAM" id="SSF52540">
    <property type="entry name" value="P-loop containing nucleoside triphosphate hydrolases"/>
    <property type="match status" value="1"/>
</dbReference>
<dbReference type="InterPro" id="IPR000157">
    <property type="entry name" value="TIR_dom"/>
</dbReference>
<dbReference type="Gene3D" id="3.40.50.10140">
    <property type="entry name" value="Toll/interleukin-1 receptor homology (TIR) domain"/>
    <property type="match status" value="1"/>
</dbReference>
<dbReference type="GO" id="GO:0051707">
    <property type="term" value="P:response to other organism"/>
    <property type="evidence" value="ECO:0007669"/>
    <property type="project" value="UniProtKB-ARBA"/>
</dbReference>
<evidence type="ECO:0000259" key="5">
    <source>
        <dbReference type="PROSITE" id="PS50104"/>
    </source>
</evidence>
<evidence type="ECO:0000313" key="6">
    <source>
        <dbReference type="EMBL" id="OMO73376.1"/>
    </source>
</evidence>
<dbReference type="InterPro" id="IPR035897">
    <property type="entry name" value="Toll_tir_struct_dom_sf"/>
</dbReference>
<evidence type="ECO:0000256" key="2">
    <source>
        <dbReference type="ARBA" id="ARBA00022737"/>
    </source>
</evidence>
<name>A0A1R3HSM4_COCAP</name>
<gene>
    <name evidence="6" type="ORF">CCACVL1_17289</name>
</gene>
<organism evidence="6 7">
    <name type="scientific">Corchorus capsularis</name>
    <name type="common">Jute</name>
    <dbReference type="NCBI Taxonomy" id="210143"/>
    <lineage>
        <taxon>Eukaryota</taxon>
        <taxon>Viridiplantae</taxon>
        <taxon>Streptophyta</taxon>
        <taxon>Embryophyta</taxon>
        <taxon>Tracheophyta</taxon>
        <taxon>Spermatophyta</taxon>
        <taxon>Magnoliopsida</taxon>
        <taxon>eudicotyledons</taxon>
        <taxon>Gunneridae</taxon>
        <taxon>Pentapetalae</taxon>
        <taxon>rosids</taxon>
        <taxon>malvids</taxon>
        <taxon>Malvales</taxon>
        <taxon>Malvaceae</taxon>
        <taxon>Grewioideae</taxon>
        <taxon>Apeibeae</taxon>
        <taxon>Corchorus</taxon>
    </lineage>
</organism>
<dbReference type="Gramene" id="OMO73376">
    <property type="protein sequence ID" value="OMO73376"/>
    <property type="gene ID" value="CCACVL1_17289"/>
</dbReference>
<dbReference type="FunFam" id="3.40.50.10140:FF:000007">
    <property type="entry name" value="Disease resistance protein (TIR-NBS-LRR class)"/>
    <property type="match status" value="1"/>
</dbReference>
<accession>A0A1R3HSM4</accession>
<dbReference type="InterPro" id="IPR036388">
    <property type="entry name" value="WH-like_DNA-bd_sf"/>
</dbReference>
<dbReference type="PANTHER" id="PTHR36766:SF51">
    <property type="entry name" value="DISEASE RESISTANCE RPP13-LIKE PROTEIN 1"/>
    <property type="match status" value="1"/>
</dbReference>
<dbReference type="PRINTS" id="PR00364">
    <property type="entry name" value="DISEASERSIST"/>
</dbReference>
<dbReference type="Pfam" id="PF25019">
    <property type="entry name" value="LRR_R13L1-DRL21"/>
    <property type="match status" value="1"/>
</dbReference>
<dbReference type="SMART" id="SM00255">
    <property type="entry name" value="TIR"/>
    <property type="match status" value="1"/>
</dbReference>
<dbReference type="Gene3D" id="1.10.10.10">
    <property type="entry name" value="Winged helix-like DNA-binding domain superfamily/Winged helix DNA-binding domain"/>
    <property type="match status" value="1"/>
</dbReference>
<proteinExistence type="predicted"/>
<evidence type="ECO:0000256" key="3">
    <source>
        <dbReference type="ARBA" id="ARBA00022821"/>
    </source>
</evidence>
<dbReference type="InterPro" id="IPR002182">
    <property type="entry name" value="NB-ARC"/>
</dbReference>
<feature type="domain" description="TIR" evidence="5">
    <location>
        <begin position="16"/>
        <end position="183"/>
    </location>
</feature>
<dbReference type="InterPro" id="IPR027417">
    <property type="entry name" value="P-loop_NTPase"/>
</dbReference>
<dbReference type="GO" id="GO:0006952">
    <property type="term" value="P:defense response"/>
    <property type="evidence" value="ECO:0007669"/>
    <property type="project" value="UniProtKB-KW"/>
</dbReference>
<sequence>MSALPCSSSSFSPRKYEYDIFLSFSGTDTRYGFTGHLDKALSDGGIKTFRDDKSLKIGKIFPPELLRAIGESRGSIVVFSQRYAFSRWCLDELVEIMKQRKEWGHEVYPIFYYIEPSDLKYQLKAVKEAFDKHENGKRYTKEKMQSWRHALFEVAELHGRTLRVYKYESDVIVQIVQDILSARLAETIINIKPQIEKLEAEFLQIRAMIDGAEKILFRGQNDQIYKEGLTELKDLAYELDDIVDEFETHSKMVMEPKFMISDSCNTEFNKGILLKINEVNPRLKELEPQKNRLQQQLIRMTGCDESKRMEPRLPETSSVEMTAHVYGRDQVKKAIVHSLLEKDDEANFVIPIVGMGGIGKTTLAKLVYNDAHVEHHFDLLAWVCVSNDFDVTGITKQMLESITSQTCNDNALNILQLKLKKELSKKRFLIVLDNVWNEDPHKWKILQSPFLRRTPGSKIIVTTRNHNVSSIMGASHAHSLEVLSHDDALSIFAQHASVPRDFEGCPPDLKKVAKKIVRKCDGLPLAAEILGGLLSTVHIDDWKDVLESGIWKLPESQCDIIPALRVSYHYLPPHLKQCFAYCSIFPKDYIFEEEEIILLWRAEGFLKDARGKQCIDNLLSRSLLQKRKIAKPGFVMHDLVHDLAQLVAGEICLRKDGDYKKILKHTRYLSTDREYFDIYELKGIREAKHLRTILPLRFSLLYWLLEMYPFDCPRLRPSLEYYNVLGDLRCLRVLSFKRYWGIEVLPDIFGDLKHLRYLDFSHTEMNTEMIRSLPESISTLYNLETLLLVECRRLKKLPAMTENLVNLHHLNLTNAYMLEGMPSNFGALTNLEFLSNFVVGKDKRSQIRELRDLSNLKGTLNISGIQNVVDPEDALKAKIADKSGLDELVLDWHSRSQIRNRKSEKKTHRNVLVLLEPCKQLKKLGILNYRGSELAKWVGNSSLTNLESLSLFNCPNYPFRSLEILEFGDMPNWKIWDFSKVDEEARKFPKFRELCIRECPKLLLLVSLPKQLYDLEELEIERCGNLVISIPSLPRLSQLQIESCGEVVCEGFEDHSSTMLRELELRRCENLISLSKNNLLLNVNKLSISRCQNLKFLWEGDSSNACVIEEIDISNCDSLVSLSSKCELPASVKKLTIWFCRNLVSIAPEIQHNSSLKYIMIEECPNLENLPQGLNKLSHQQKIRISGCPKFVSFPEGSLPTSLKSVLIDEVPTPLDSLTSLHEGIAHPVPEPQISSSKTFFAFWVIFLGFLLLKLNHSSYSRHIESSIHLEKMSYNPLTHPYADSVFFPMKWLNSLCKFKKLWLLTTEVKGRLAATQGFNTDQKSVIGSREDNACCCQLEDIRKTCSV</sequence>
<evidence type="ECO:0000256" key="4">
    <source>
        <dbReference type="ARBA" id="ARBA00023027"/>
    </source>
</evidence>
<dbReference type="InterPro" id="IPR032675">
    <property type="entry name" value="LRR_dom_sf"/>
</dbReference>
<comment type="caution">
    <text evidence="6">The sequence shown here is derived from an EMBL/GenBank/DDBJ whole genome shotgun (WGS) entry which is preliminary data.</text>
</comment>
<dbReference type="OMA" id="MELNIKF"/>
<dbReference type="Proteomes" id="UP000188268">
    <property type="component" value="Unassembled WGS sequence"/>
</dbReference>
<dbReference type="GO" id="GO:0005524">
    <property type="term" value="F:ATP binding"/>
    <property type="evidence" value="ECO:0007669"/>
    <property type="project" value="UniProtKB-KW"/>
</dbReference>
<reference evidence="6 7" key="1">
    <citation type="submission" date="2013-09" db="EMBL/GenBank/DDBJ databases">
        <title>Corchorus capsularis genome sequencing.</title>
        <authorList>
            <person name="Alam M."/>
            <person name="Haque M.S."/>
            <person name="Islam M.S."/>
            <person name="Emdad E.M."/>
            <person name="Islam M.M."/>
            <person name="Ahmed B."/>
            <person name="Halim A."/>
            <person name="Hossen Q.M.M."/>
            <person name="Hossain M.Z."/>
            <person name="Ahmed R."/>
            <person name="Khan M.M."/>
            <person name="Islam R."/>
            <person name="Rashid M.M."/>
            <person name="Khan S.A."/>
            <person name="Rahman M.S."/>
            <person name="Alam M."/>
        </authorList>
    </citation>
    <scope>NUCLEOTIDE SEQUENCE [LARGE SCALE GENOMIC DNA]</scope>
    <source>
        <strain evidence="7">cv. CVL-1</strain>
        <tissue evidence="6">Whole seedling</tissue>
    </source>
</reference>
<dbReference type="EMBL" id="AWWV01011221">
    <property type="protein sequence ID" value="OMO73376.1"/>
    <property type="molecule type" value="Genomic_DNA"/>
</dbReference>
<protein>
    <recommendedName>
        <fullName evidence="5">TIR domain-containing protein</fullName>
    </recommendedName>
</protein>
<dbReference type="GO" id="GO:0043531">
    <property type="term" value="F:ADP binding"/>
    <property type="evidence" value="ECO:0007669"/>
    <property type="project" value="InterPro"/>
</dbReference>
<evidence type="ECO:0000256" key="1">
    <source>
        <dbReference type="ARBA" id="ARBA00022614"/>
    </source>
</evidence>
<dbReference type="SUPFAM" id="SSF52047">
    <property type="entry name" value="RNI-like"/>
    <property type="match status" value="1"/>
</dbReference>
<dbReference type="SUPFAM" id="SSF52058">
    <property type="entry name" value="L domain-like"/>
    <property type="match status" value="1"/>
</dbReference>
<keyword evidence="4" id="KW-0520">NAD</keyword>